<comment type="caution">
    <text evidence="13">The sequence shown here is derived from an EMBL/GenBank/DDBJ whole genome shotgun (WGS) entry which is preliminary data.</text>
</comment>
<dbReference type="GO" id="GO:0005737">
    <property type="term" value="C:cytoplasm"/>
    <property type="evidence" value="ECO:0007669"/>
    <property type="project" value="UniProtKB-SubCell"/>
</dbReference>
<keyword evidence="13" id="KW-0326">Glycosidase</keyword>
<evidence type="ECO:0000256" key="8">
    <source>
        <dbReference type="ARBA" id="ARBA00023204"/>
    </source>
</evidence>
<dbReference type="SMART" id="SM00986">
    <property type="entry name" value="UDG"/>
    <property type="match status" value="1"/>
</dbReference>
<evidence type="ECO:0000313" key="13">
    <source>
        <dbReference type="EMBL" id="RAI78814.1"/>
    </source>
</evidence>
<dbReference type="EC" id="3.2.2.27" evidence="4 9"/>
<dbReference type="InterPro" id="IPR036895">
    <property type="entry name" value="Uracil-DNA_glycosylase-like_sf"/>
</dbReference>
<dbReference type="RefSeq" id="WP_099578668.1">
    <property type="nucleotide sequence ID" value="NZ_MJBI02000017.1"/>
</dbReference>
<evidence type="ECO:0000256" key="5">
    <source>
        <dbReference type="ARBA" id="ARBA00018429"/>
    </source>
</evidence>
<dbReference type="AlphaFoldDB" id="A0A2G5NRY5"/>
<keyword evidence="6 9" id="KW-0227">DNA damage</keyword>
<evidence type="ECO:0000313" key="14">
    <source>
        <dbReference type="Proteomes" id="UP000229523"/>
    </source>
</evidence>
<proteinExistence type="inferred from homology"/>
<protein>
    <recommendedName>
        <fullName evidence="5 9">Uracil-DNA glycosylase</fullName>
        <shortName evidence="9">UDG</shortName>
        <ecNumber evidence="4 9">3.2.2.27</ecNumber>
    </recommendedName>
</protein>
<dbReference type="InterPro" id="IPR002043">
    <property type="entry name" value="UDG_fam1"/>
</dbReference>
<keyword evidence="9" id="KW-0963">Cytoplasm</keyword>
<evidence type="ECO:0000256" key="6">
    <source>
        <dbReference type="ARBA" id="ARBA00022763"/>
    </source>
</evidence>
<evidence type="ECO:0000256" key="9">
    <source>
        <dbReference type="HAMAP-Rule" id="MF_00148"/>
    </source>
</evidence>
<dbReference type="Proteomes" id="UP000229523">
    <property type="component" value="Unassembled WGS sequence"/>
</dbReference>
<evidence type="ECO:0000256" key="2">
    <source>
        <dbReference type="ARBA" id="ARBA00002631"/>
    </source>
</evidence>
<dbReference type="GO" id="GO:0097510">
    <property type="term" value="P:base-excision repair, AP site formation via deaminated base removal"/>
    <property type="evidence" value="ECO:0007669"/>
    <property type="project" value="TreeGrafter"/>
</dbReference>
<dbReference type="HAMAP" id="MF_00148">
    <property type="entry name" value="UDG"/>
    <property type="match status" value="1"/>
</dbReference>
<dbReference type="PANTHER" id="PTHR11264:SF0">
    <property type="entry name" value="URACIL-DNA GLYCOSYLASE"/>
    <property type="match status" value="1"/>
</dbReference>
<dbReference type="PANTHER" id="PTHR11264">
    <property type="entry name" value="URACIL-DNA GLYCOSYLASE"/>
    <property type="match status" value="1"/>
</dbReference>
<dbReference type="SUPFAM" id="SSF52141">
    <property type="entry name" value="Uracil-DNA glycosylase-like"/>
    <property type="match status" value="1"/>
</dbReference>
<dbReference type="GO" id="GO:0004844">
    <property type="term" value="F:uracil DNA N-glycosylase activity"/>
    <property type="evidence" value="ECO:0007669"/>
    <property type="project" value="UniProtKB-UniRule"/>
</dbReference>
<evidence type="ECO:0000256" key="10">
    <source>
        <dbReference type="PROSITE-ProRule" id="PRU10072"/>
    </source>
</evidence>
<keyword evidence="7 9" id="KW-0378">Hydrolase</keyword>
<dbReference type="FunFam" id="3.40.470.10:FF:000001">
    <property type="entry name" value="Uracil-DNA glycosylase"/>
    <property type="match status" value="1"/>
</dbReference>
<dbReference type="NCBIfam" id="NF003589">
    <property type="entry name" value="PRK05254.1-2"/>
    <property type="match status" value="1"/>
</dbReference>
<feature type="domain" description="Uracil-DNA glycosylase-like" evidence="12">
    <location>
        <begin position="44"/>
        <end position="203"/>
    </location>
</feature>
<dbReference type="PROSITE" id="PS00130">
    <property type="entry name" value="U_DNA_GLYCOSYLASE"/>
    <property type="match status" value="1"/>
</dbReference>
<sequence length="219" mass="24797">MDWQKIFHEIKLAHDFSNMDAFLEEAYNTKTVYPPREAIYNAFALTPFENVKVVVIGQDPYHGPNQAHGLAFSVQEGTKLPPSLRNMYKELESDLGITRVTGNLTGWAKEGVLLLNRVLTVEQKTPNAHQGIGWEYFTQAIVEAVSLHKEYVVFVLWGSPAQKLTQFIDTDKHTIIKSVHPSPLSAYRGFFGSKPFSKINQDLELHGLTPINWAREDLS</sequence>
<accession>A0A2G5NRY5</accession>
<keyword evidence="8 9" id="KW-0234">DNA repair</keyword>
<comment type="subcellular location">
    <subcellularLocation>
        <location evidence="9">Cytoplasm</location>
    </subcellularLocation>
</comment>
<dbReference type="Pfam" id="PF03167">
    <property type="entry name" value="UDG"/>
    <property type="match status" value="1"/>
</dbReference>
<dbReference type="CDD" id="cd10027">
    <property type="entry name" value="UDG-F1-like"/>
    <property type="match status" value="1"/>
</dbReference>
<dbReference type="NCBIfam" id="NF003592">
    <property type="entry name" value="PRK05254.1-5"/>
    <property type="match status" value="1"/>
</dbReference>
<dbReference type="NCBIfam" id="NF003588">
    <property type="entry name" value="PRK05254.1-1"/>
    <property type="match status" value="1"/>
</dbReference>
<dbReference type="InterPro" id="IPR018085">
    <property type="entry name" value="Ura-DNA_Glyclase_AS"/>
</dbReference>
<dbReference type="InterPro" id="IPR005122">
    <property type="entry name" value="Uracil-DNA_glycosylase-like"/>
</dbReference>
<comment type="similarity">
    <text evidence="3 9 11">Belongs to the uracil-DNA glycosylase (UDG) superfamily. UNG family.</text>
</comment>
<dbReference type="NCBIfam" id="TIGR00628">
    <property type="entry name" value="ung"/>
    <property type="match status" value="1"/>
</dbReference>
<evidence type="ECO:0000256" key="11">
    <source>
        <dbReference type="RuleBase" id="RU003780"/>
    </source>
</evidence>
<reference evidence="13 14" key="1">
    <citation type="journal article" date="2018" name="Front. Microbiol.">
        <title>Description and Comparative Genomics of Macrococcus caseolyticus subsp. hominis subsp. nov., Macrococcus goetzii sp. nov., Macrococcus epidermidis sp. nov., and Macrococcus bohemicus sp. nov., Novel Macrococci From Human Clinical Material With Virulence Potential and Suspected Uptake of Foreign DNA by Natural Transformation.</title>
        <authorList>
            <person name="Maslanova I."/>
            <person name="Wertheimer Z."/>
            <person name="Sedlacek I."/>
            <person name="Svec P."/>
            <person name="Indrakova A."/>
            <person name="Kovarovic V."/>
            <person name="Schumann P."/>
            <person name="Sproer C."/>
            <person name="Kralova S."/>
            <person name="Sedo O."/>
            <person name="Kristofova L."/>
            <person name="Vrbovska V."/>
            <person name="Fuzik T."/>
            <person name="Petras P."/>
            <person name="Zdrahal Z."/>
            <person name="Ruzickova V."/>
            <person name="Doskar J."/>
            <person name="Pantucek R."/>
        </authorList>
    </citation>
    <scope>NUCLEOTIDE SEQUENCE [LARGE SCALE GENOMIC DNA]</scope>
    <source>
        <strain evidence="13 14">CCM 4927</strain>
    </source>
</reference>
<keyword evidence="14" id="KW-1185">Reference proteome</keyword>
<dbReference type="EMBL" id="MJBI02000017">
    <property type="protein sequence ID" value="RAI78814.1"/>
    <property type="molecule type" value="Genomic_DNA"/>
</dbReference>
<evidence type="ECO:0000256" key="7">
    <source>
        <dbReference type="ARBA" id="ARBA00022801"/>
    </source>
</evidence>
<evidence type="ECO:0000259" key="12">
    <source>
        <dbReference type="SMART" id="SM00986"/>
    </source>
</evidence>
<comment type="catalytic activity">
    <reaction evidence="1 9 11">
        <text>Hydrolyzes single-stranded DNA or mismatched double-stranded DNA and polynucleotides, releasing free uracil.</text>
        <dbReference type="EC" id="3.2.2.27"/>
    </reaction>
</comment>
<comment type="function">
    <text evidence="2 9 11">Excises uracil residues from the DNA which can arise as a result of misincorporation of dUMP residues by DNA polymerase or due to deamination of cytosine.</text>
</comment>
<evidence type="ECO:0000256" key="1">
    <source>
        <dbReference type="ARBA" id="ARBA00001400"/>
    </source>
</evidence>
<evidence type="ECO:0000256" key="4">
    <source>
        <dbReference type="ARBA" id="ARBA00012030"/>
    </source>
</evidence>
<dbReference type="Gene3D" id="3.40.470.10">
    <property type="entry name" value="Uracil-DNA glycosylase-like domain"/>
    <property type="match status" value="1"/>
</dbReference>
<feature type="active site" description="Proton acceptor" evidence="9 10">
    <location>
        <position position="59"/>
    </location>
</feature>
<organism evidence="13 14">
    <name type="scientific">Macrococcoides goetzii</name>
    <dbReference type="NCBI Taxonomy" id="1891097"/>
    <lineage>
        <taxon>Bacteria</taxon>
        <taxon>Bacillati</taxon>
        <taxon>Bacillota</taxon>
        <taxon>Bacilli</taxon>
        <taxon>Bacillales</taxon>
        <taxon>Staphylococcaceae</taxon>
        <taxon>Macrococcoides</taxon>
    </lineage>
</organism>
<name>A0A2G5NRY5_9STAP</name>
<evidence type="ECO:0000256" key="3">
    <source>
        <dbReference type="ARBA" id="ARBA00008184"/>
    </source>
</evidence>
<dbReference type="SMART" id="SM00987">
    <property type="entry name" value="UreE_C"/>
    <property type="match status" value="1"/>
</dbReference>
<gene>
    <name evidence="9" type="primary">ung</name>
    <name evidence="13" type="ORF">BFS35_013545</name>
</gene>